<dbReference type="PATRIC" id="fig|1288298.3.peg.4147"/>
<sequence>MMMGSCTGIGMFFGMLGMLTPLIAIGAIIYLVVAKRKNSDLHEAR</sequence>
<evidence type="ECO:0000313" key="3">
    <source>
        <dbReference type="Proteomes" id="UP000030021"/>
    </source>
</evidence>
<keyword evidence="1" id="KW-0812">Transmembrane</keyword>
<evidence type="ECO:0000256" key="1">
    <source>
        <dbReference type="SAM" id="Phobius"/>
    </source>
</evidence>
<protein>
    <submittedName>
        <fullName evidence="2">Uncharacterized protein</fullName>
    </submittedName>
</protein>
<evidence type="ECO:0000313" key="2">
    <source>
        <dbReference type="EMBL" id="KGM86040.1"/>
    </source>
</evidence>
<dbReference type="AlphaFoldDB" id="A0A0A0HFW4"/>
<feature type="transmembrane region" description="Helical" evidence="1">
    <location>
        <begin position="12"/>
        <end position="33"/>
    </location>
</feature>
<dbReference type="RefSeq" id="WP_157057501.1">
    <property type="nucleotide sequence ID" value="NZ_KN293989.1"/>
</dbReference>
<dbReference type="eggNOG" id="ENOG502ZIKK">
    <property type="taxonomic scope" value="Bacteria"/>
</dbReference>
<dbReference type="HOGENOM" id="CLU_3203167_0_0_5"/>
<keyword evidence="1" id="KW-0472">Membrane</keyword>
<dbReference type="EMBL" id="AONH01000025">
    <property type="protein sequence ID" value="KGM86040.1"/>
    <property type="molecule type" value="Genomic_DNA"/>
</dbReference>
<accession>A0A0A0HFW4</accession>
<comment type="caution">
    <text evidence="2">The sequence shown here is derived from an EMBL/GenBank/DDBJ whole genome shotgun (WGS) entry which is preliminary data.</text>
</comment>
<proteinExistence type="predicted"/>
<name>A0A0A0HFW4_9RHOB</name>
<reference evidence="2 3" key="1">
    <citation type="submission" date="2013-01" db="EMBL/GenBank/DDBJ databases">
        <authorList>
            <person name="Fiebig A."/>
            <person name="Goeker M."/>
            <person name="Klenk H.-P.P."/>
        </authorList>
    </citation>
    <scope>NUCLEOTIDE SEQUENCE [LARGE SCALE GENOMIC DNA]</scope>
    <source>
        <strain evidence="2 3">DSM 17069</strain>
    </source>
</reference>
<keyword evidence="1" id="KW-1133">Transmembrane helix</keyword>
<gene>
    <name evidence="2" type="ORF">rosmuc_04149</name>
</gene>
<organism evidence="2 3">
    <name type="scientific">Roseovarius mucosus DSM 17069</name>
    <dbReference type="NCBI Taxonomy" id="1288298"/>
    <lineage>
        <taxon>Bacteria</taxon>
        <taxon>Pseudomonadati</taxon>
        <taxon>Pseudomonadota</taxon>
        <taxon>Alphaproteobacteria</taxon>
        <taxon>Rhodobacterales</taxon>
        <taxon>Roseobacteraceae</taxon>
        <taxon>Roseovarius</taxon>
    </lineage>
</organism>
<dbReference type="Proteomes" id="UP000030021">
    <property type="component" value="Unassembled WGS sequence"/>
</dbReference>